<reference evidence="1 2" key="1">
    <citation type="journal article" date="2007" name="Science">
        <title>Sea anemone genome reveals ancestral eumetazoan gene repertoire and genomic organization.</title>
        <authorList>
            <person name="Putnam N.H."/>
            <person name="Srivastava M."/>
            <person name="Hellsten U."/>
            <person name="Dirks B."/>
            <person name="Chapman J."/>
            <person name="Salamov A."/>
            <person name="Terry A."/>
            <person name="Shapiro H."/>
            <person name="Lindquist E."/>
            <person name="Kapitonov V.V."/>
            <person name="Jurka J."/>
            <person name="Genikhovich G."/>
            <person name="Grigoriev I.V."/>
            <person name="Lucas S.M."/>
            <person name="Steele R.E."/>
            <person name="Finnerty J.R."/>
            <person name="Technau U."/>
            <person name="Martindale M.Q."/>
            <person name="Rokhsar D.S."/>
        </authorList>
    </citation>
    <scope>NUCLEOTIDE SEQUENCE [LARGE SCALE GENOMIC DNA]</scope>
    <source>
        <strain evidence="2">CH2 X CH6</strain>
    </source>
</reference>
<dbReference type="InParanoid" id="A8DVK7"/>
<proteinExistence type="predicted"/>
<dbReference type="Proteomes" id="UP000001593">
    <property type="component" value="Unassembled WGS sequence"/>
</dbReference>
<dbReference type="EMBL" id="DS478333">
    <property type="protein sequence ID" value="EDO25752.1"/>
    <property type="molecule type" value="Genomic_DNA"/>
</dbReference>
<gene>
    <name evidence="1" type="ORF">NEMVEDRAFT_v1g156539</name>
</gene>
<name>A8DVK7_NEMVE</name>
<dbReference type="PhylomeDB" id="A8DVK7"/>
<keyword evidence="2" id="KW-1185">Reference proteome</keyword>
<feature type="non-terminal residue" evidence="1">
    <location>
        <position position="1"/>
    </location>
</feature>
<evidence type="ECO:0000313" key="2">
    <source>
        <dbReference type="Proteomes" id="UP000001593"/>
    </source>
</evidence>
<evidence type="ECO:0000313" key="1">
    <source>
        <dbReference type="EMBL" id="EDO25752.1"/>
    </source>
</evidence>
<sequence length="53" mass="6308">ADLETSTRKLHEIIQMIWEEEQVLLEWFKGLIVKLPKEGNLRDCTNWRGITLL</sequence>
<protein>
    <submittedName>
        <fullName evidence="1">Uncharacterized protein</fullName>
    </submittedName>
</protein>
<dbReference type="AlphaFoldDB" id="A8DVK7"/>
<dbReference type="HOGENOM" id="CLU_3074726_0_0_1"/>
<organism evidence="1 2">
    <name type="scientific">Nematostella vectensis</name>
    <name type="common">Starlet sea anemone</name>
    <dbReference type="NCBI Taxonomy" id="45351"/>
    <lineage>
        <taxon>Eukaryota</taxon>
        <taxon>Metazoa</taxon>
        <taxon>Cnidaria</taxon>
        <taxon>Anthozoa</taxon>
        <taxon>Hexacorallia</taxon>
        <taxon>Actiniaria</taxon>
        <taxon>Edwardsiidae</taxon>
        <taxon>Nematostella</taxon>
    </lineage>
</organism>
<accession>A8DVK7</accession>